<dbReference type="SUPFAM" id="SSF55144">
    <property type="entry name" value="LigT-like"/>
    <property type="match status" value="1"/>
</dbReference>
<dbReference type="RefSeq" id="WP_093258003.1">
    <property type="nucleotide sequence ID" value="NZ_FNKK01000002.1"/>
</dbReference>
<feature type="active site" description="Proton donor" evidence="2">
    <location>
        <position position="40"/>
    </location>
</feature>
<comment type="function">
    <text evidence="2">Hydrolyzes RNA 2',3'-cyclic phosphodiester to an RNA 2'-phosphomonoester.</text>
</comment>
<evidence type="ECO:0000256" key="1">
    <source>
        <dbReference type="ARBA" id="ARBA00022801"/>
    </source>
</evidence>
<evidence type="ECO:0000256" key="2">
    <source>
        <dbReference type="HAMAP-Rule" id="MF_01940"/>
    </source>
</evidence>
<name>A0A1H1BM27_9ACTN</name>
<gene>
    <name evidence="4" type="ORF">SAMN04489764_1025</name>
</gene>
<feature type="short sequence motif" description="HXTX 1" evidence="2">
    <location>
        <begin position="40"/>
        <end position="43"/>
    </location>
</feature>
<dbReference type="OrthoDB" id="9787070at2"/>
<dbReference type="InterPro" id="IPR009097">
    <property type="entry name" value="Cyclic_Pdiesterase"/>
</dbReference>
<keyword evidence="4" id="KW-0436">Ligase</keyword>
<evidence type="ECO:0000313" key="5">
    <source>
        <dbReference type="Proteomes" id="UP000217103"/>
    </source>
</evidence>
<dbReference type="Pfam" id="PF02834">
    <property type="entry name" value="LigT_PEase"/>
    <property type="match status" value="1"/>
</dbReference>
<dbReference type="GO" id="GO:0004113">
    <property type="term" value="F:2',3'-cyclic-nucleotide 3'-phosphodiesterase activity"/>
    <property type="evidence" value="ECO:0007669"/>
    <property type="project" value="InterPro"/>
</dbReference>
<dbReference type="NCBIfam" id="TIGR02258">
    <property type="entry name" value="2_5_ligase"/>
    <property type="match status" value="1"/>
</dbReference>
<comment type="caution">
    <text evidence="2">Lacks conserved residue(s) required for the propagation of feature annotation.</text>
</comment>
<dbReference type="InterPro" id="IPR004175">
    <property type="entry name" value="RNA_CPDase"/>
</dbReference>
<sequence length="190" mass="21002">MRLFAALLPPQESLDEVDRALDGHRRSWSDLRWLPPENWHITLAFYGEVPERILPELTARLARAAARHAPMTLAFAGAGAFPSAHRCRVVWTGLDGGQGVLPRLAASMAAGGRRAGVPQRDDKRFRPHLSLARSRSGVDARPLVEALASFRGTPWPATEVHLMRSHLGPSVRYETIAAWPLGRPLRGEED</sequence>
<keyword evidence="1 2" id="KW-0378">Hydrolase</keyword>
<dbReference type="InterPro" id="IPR014051">
    <property type="entry name" value="Phosphoesterase_HXTX"/>
</dbReference>
<dbReference type="PANTHER" id="PTHR35561:SF1">
    <property type="entry name" value="RNA 2',3'-CYCLIC PHOSPHODIESTERASE"/>
    <property type="match status" value="1"/>
</dbReference>
<evidence type="ECO:0000313" key="4">
    <source>
        <dbReference type="EMBL" id="SDQ52893.1"/>
    </source>
</evidence>
<feature type="active site" description="Proton acceptor" evidence="2">
    <location>
        <position position="128"/>
    </location>
</feature>
<dbReference type="GO" id="GO:0008664">
    <property type="term" value="F:RNA 2',3'-cyclic 3'-phosphodiesterase activity"/>
    <property type="evidence" value="ECO:0007669"/>
    <property type="project" value="UniProtKB-EC"/>
</dbReference>
<dbReference type="EMBL" id="FNKK01000002">
    <property type="protein sequence ID" value="SDQ52893.1"/>
    <property type="molecule type" value="Genomic_DNA"/>
</dbReference>
<evidence type="ECO:0000259" key="3">
    <source>
        <dbReference type="Pfam" id="PF02834"/>
    </source>
</evidence>
<dbReference type="PANTHER" id="PTHR35561">
    <property type="entry name" value="RNA 2',3'-CYCLIC PHOSPHODIESTERASE"/>
    <property type="match status" value="1"/>
</dbReference>
<keyword evidence="5" id="KW-1185">Reference proteome</keyword>
<accession>A0A1H1BM27</accession>
<proteinExistence type="inferred from homology"/>
<dbReference type="STRING" id="35622.SAMN04489764_1025"/>
<dbReference type="HAMAP" id="MF_01940">
    <property type="entry name" value="RNA_CPDase"/>
    <property type="match status" value="1"/>
</dbReference>
<protein>
    <recommendedName>
        <fullName evidence="2">RNA 2',3'-cyclic phosphodiesterase</fullName>
        <shortName evidence="2">RNA 2',3'-CPDase</shortName>
        <ecNumber evidence="2">3.1.4.58</ecNumber>
    </recommendedName>
</protein>
<comment type="catalytic activity">
    <reaction evidence="2">
        <text>a 3'-end 2',3'-cyclophospho-ribonucleotide-RNA + H2O = a 3'-end 2'-phospho-ribonucleotide-RNA + H(+)</text>
        <dbReference type="Rhea" id="RHEA:11828"/>
        <dbReference type="Rhea" id="RHEA-COMP:10464"/>
        <dbReference type="Rhea" id="RHEA-COMP:17353"/>
        <dbReference type="ChEBI" id="CHEBI:15377"/>
        <dbReference type="ChEBI" id="CHEBI:15378"/>
        <dbReference type="ChEBI" id="CHEBI:83064"/>
        <dbReference type="ChEBI" id="CHEBI:173113"/>
        <dbReference type="EC" id="3.1.4.58"/>
    </reaction>
</comment>
<feature type="domain" description="Phosphoesterase HXTX" evidence="3">
    <location>
        <begin position="9"/>
        <end position="91"/>
    </location>
</feature>
<dbReference type="Gene3D" id="3.90.1140.10">
    <property type="entry name" value="Cyclic phosphodiesterase"/>
    <property type="match status" value="1"/>
</dbReference>
<reference evidence="4 5" key="1">
    <citation type="submission" date="2016-10" db="EMBL/GenBank/DDBJ databases">
        <authorList>
            <person name="de Groot N.N."/>
        </authorList>
    </citation>
    <scope>NUCLEOTIDE SEQUENCE [LARGE SCALE GENOMIC DNA]</scope>
    <source>
        <strain evidence="4 5">DSM 43794</strain>
    </source>
</reference>
<dbReference type="Proteomes" id="UP000217103">
    <property type="component" value="Unassembled WGS sequence"/>
</dbReference>
<organism evidence="4 5">
    <name type="scientific">Thermostaphylospora chromogena</name>
    <dbReference type="NCBI Taxonomy" id="35622"/>
    <lineage>
        <taxon>Bacteria</taxon>
        <taxon>Bacillati</taxon>
        <taxon>Actinomycetota</taxon>
        <taxon>Actinomycetes</taxon>
        <taxon>Streptosporangiales</taxon>
        <taxon>Thermomonosporaceae</taxon>
        <taxon>Thermostaphylospora</taxon>
    </lineage>
</organism>
<comment type="similarity">
    <text evidence="2">Belongs to the 2H phosphoesterase superfamily. ThpR family.</text>
</comment>
<dbReference type="GO" id="GO:0016874">
    <property type="term" value="F:ligase activity"/>
    <property type="evidence" value="ECO:0007669"/>
    <property type="project" value="UniProtKB-KW"/>
</dbReference>
<dbReference type="AlphaFoldDB" id="A0A1H1BM27"/>
<dbReference type="EC" id="3.1.4.58" evidence="2"/>